<dbReference type="Proteomes" id="UP000632273">
    <property type="component" value="Unassembled WGS sequence"/>
</dbReference>
<evidence type="ECO:0000313" key="8">
    <source>
        <dbReference type="EMBL" id="GGF19842.1"/>
    </source>
</evidence>
<reference evidence="9" key="1">
    <citation type="journal article" date="2019" name="Int. J. Syst. Evol. Microbiol.">
        <title>The Global Catalogue of Microorganisms (GCM) 10K type strain sequencing project: providing services to taxonomists for standard genome sequencing and annotation.</title>
        <authorList>
            <consortium name="The Broad Institute Genomics Platform"/>
            <consortium name="The Broad Institute Genome Sequencing Center for Infectious Disease"/>
            <person name="Wu L."/>
            <person name="Ma J."/>
        </authorList>
    </citation>
    <scope>NUCLEOTIDE SEQUENCE [LARGE SCALE GENOMIC DNA]</scope>
    <source>
        <strain evidence="9">CGMCC 1.15197</strain>
    </source>
</reference>
<protein>
    <submittedName>
        <fullName evidence="8">Acetyltransferase</fullName>
    </submittedName>
</protein>
<gene>
    <name evidence="8" type="ORF">GCM10011383_34280</name>
</gene>
<comment type="caution">
    <text evidence="8">The sequence shown here is derived from an EMBL/GenBank/DDBJ whole genome shotgun (WGS) entry which is preliminary data.</text>
</comment>
<keyword evidence="7" id="KW-0812">Transmembrane</keyword>
<dbReference type="InterPro" id="IPR004960">
    <property type="entry name" value="LipA_acyltrans"/>
</dbReference>
<comment type="subcellular location">
    <subcellularLocation>
        <location evidence="1">Cell inner membrane</location>
    </subcellularLocation>
</comment>
<evidence type="ECO:0000256" key="2">
    <source>
        <dbReference type="ARBA" id="ARBA00022475"/>
    </source>
</evidence>
<dbReference type="CDD" id="cd07984">
    <property type="entry name" value="LPLAT_LABLAT-like"/>
    <property type="match status" value="1"/>
</dbReference>
<dbReference type="Pfam" id="PF03279">
    <property type="entry name" value="Lip_A_acyltrans"/>
    <property type="match status" value="1"/>
</dbReference>
<dbReference type="RefSeq" id="WP_229755348.1">
    <property type="nucleotide sequence ID" value="NZ_BMHT01000006.1"/>
</dbReference>
<name>A0ABQ1UIF3_9BACT</name>
<keyword evidence="7" id="KW-1133">Transmembrane helix</keyword>
<sequence length="296" mass="34456">MSNVSASFPWYYRPLSWLLMGLASLPLAVLYVIADGIYLLLAYGLRYRWKVITENLGKAFPKKSAAEVERLGKDFYRHFSQVVVEILKLQTISAEELRRRARFQNPEVMENAFQQGRTVLSLGSHAGNWEWILSSAATYFPGKSHGVYKPLSNKFFEYFMRRLRTRLGAELVPMRDTLRDMIRQRGQTRTLALLTDQAAGPEDQPYWTDFLHQDTGFYTGADRLAARFQCPVLYVGIRRVRRGYYDIILTELYDGVSPIGADEHFITEAFARQLERDIQAAPAEYLWSHRRWKHKR</sequence>
<evidence type="ECO:0000256" key="4">
    <source>
        <dbReference type="ARBA" id="ARBA00022679"/>
    </source>
</evidence>
<dbReference type="EMBL" id="BMHT01000006">
    <property type="protein sequence ID" value="GGF19842.1"/>
    <property type="molecule type" value="Genomic_DNA"/>
</dbReference>
<dbReference type="PANTHER" id="PTHR30606:SF10">
    <property type="entry name" value="PHOSPHATIDYLINOSITOL MANNOSIDE ACYLTRANSFERASE"/>
    <property type="match status" value="1"/>
</dbReference>
<keyword evidence="3" id="KW-0997">Cell inner membrane</keyword>
<dbReference type="PANTHER" id="PTHR30606">
    <property type="entry name" value="LIPID A BIOSYNTHESIS LAUROYL ACYLTRANSFERASE"/>
    <property type="match status" value="1"/>
</dbReference>
<evidence type="ECO:0000256" key="6">
    <source>
        <dbReference type="ARBA" id="ARBA00023315"/>
    </source>
</evidence>
<keyword evidence="5 7" id="KW-0472">Membrane</keyword>
<keyword evidence="6" id="KW-0012">Acyltransferase</keyword>
<accession>A0ABQ1UIF3</accession>
<proteinExistence type="predicted"/>
<evidence type="ECO:0000313" key="9">
    <source>
        <dbReference type="Proteomes" id="UP000632273"/>
    </source>
</evidence>
<keyword evidence="2" id="KW-1003">Cell membrane</keyword>
<organism evidence="8 9">
    <name type="scientific">Hymenobacter cavernae</name>
    <dbReference type="NCBI Taxonomy" id="2044852"/>
    <lineage>
        <taxon>Bacteria</taxon>
        <taxon>Pseudomonadati</taxon>
        <taxon>Bacteroidota</taxon>
        <taxon>Cytophagia</taxon>
        <taxon>Cytophagales</taxon>
        <taxon>Hymenobacteraceae</taxon>
        <taxon>Hymenobacter</taxon>
    </lineage>
</organism>
<evidence type="ECO:0000256" key="1">
    <source>
        <dbReference type="ARBA" id="ARBA00004533"/>
    </source>
</evidence>
<evidence type="ECO:0000256" key="5">
    <source>
        <dbReference type="ARBA" id="ARBA00023136"/>
    </source>
</evidence>
<feature type="transmembrane region" description="Helical" evidence="7">
    <location>
        <begin position="15"/>
        <end position="41"/>
    </location>
</feature>
<evidence type="ECO:0000256" key="7">
    <source>
        <dbReference type="SAM" id="Phobius"/>
    </source>
</evidence>
<keyword evidence="9" id="KW-1185">Reference proteome</keyword>
<keyword evidence="4" id="KW-0808">Transferase</keyword>
<evidence type="ECO:0000256" key="3">
    <source>
        <dbReference type="ARBA" id="ARBA00022519"/>
    </source>
</evidence>